<reference evidence="1 2" key="1">
    <citation type="submission" date="2024-03" db="EMBL/GenBank/DDBJ databases">
        <title>Draft genome sequence of Klenkia sp. LSe6-5.</title>
        <authorList>
            <person name="Duangmal K."/>
            <person name="Chantavorakit T."/>
        </authorList>
    </citation>
    <scope>NUCLEOTIDE SEQUENCE [LARGE SCALE GENOMIC DNA]</scope>
    <source>
        <strain evidence="1 2">LSe6-5</strain>
    </source>
</reference>
<keyword evidence="2" id="KW-1185">Reference proteome</keyword>
<proteinExistence type="predicted"/>
<comment type="caution">
    <text evidence="1">The sequence shown here is derived from an EMBL/GenBank/DDBJ whole genome shotgun (WGS) entry which is preliminary data.</text>
</comment>
<dbReference type="EMBL" id="JBAPLU010000007">
    <property type="protein sequence ID" value="MEI4271861.1"/>
    <property type="molecule type" value="Genomic_DNA"/>
</dbReference>
<evidence type="ECO:0000313" key="1">
    <source>
        <dbReference type="EMBL" id="MEI4271861.1"/>
    </source>
</evidence>
<name>A0ABU8DTT7_9ACTN</name>
<dbReference type="RefSeq" id="WP_336403998.1">
    <property type="nucleotide sequence ID" value="NZ_JBAPLU010000007.1"/>
</dbReference>
<sequence>MDMHNEKSPGHYLHGLISDARSRSNLSISDAWEKTLGAGFDTYDGVARHQEVVNLVQEVCKGVEALPRGSAARDRGMRYVPAWYRAVVYQGNWDAPVGNLINNTAMDLLGATADLLEVRAPAPAGSLELLVAELDGIFELIDATPELAETQRAEIITQLKHVQWLIENADMFGVGPIQRESERAAGKITRTVFTQPMPGQRRKAWVKRWGGLLLALTLLQQGSEQSAAVLENTHQALGTVIEMAEDVSSIFSDVPALPPAD</sequence>
<protein>
    <submittedName>
        <fullName evidence="1">Uncharacterized protein</fullName>
    </submittedName>
</protein>
<organism evidence="1 2">
    <name type="scientific">Klenkia sesuvii</name>
    <dbReference type="NCBI Taxonomy" id="3103137"/>
    <lineage>
        <taxon>Bacteria</taxon>
        <taxon>Bacillati</taxon>
        <taxon>Actinomycetota</taxon>
        <taxon>Actinomycetes</taxon>
        <taxon>Geodermatophilales</taxon>
        <taxon>Geodermatophilaceae</taxon>
        <taxon>Klenkia</taxon>
    </lineage>
</organism>
<dbReference type="Proteomes" id="UP001361570">
    <property type="component" value="Unassembled WGS sequence"/>
</dbReference>
<gene>
    <name evidence="1" type="ORF">TEK04_09015</name>
</gene>
<accession>A0ABU8DTT7</accession>
<evidence type="ECO:0000313" key="2">
    <source>
        <dbReference type="Proteomes" id="UP001361570"/>
    </source>
</evidence>